<dbReference type="Gene3D" id="1.25.40.390">
    <property type="match status" value="1"/>
</dbReference>
<name>A0A5C6LTB2_9BACT</name>
<organism evidence="1 2">
    <name type="scientific">Chitinophaga pinensis</name>
    <dbReference type="NCBI Taxonomy" id="79329"/>
    <lineage>
        <taxon>Bacteria</taxon>
        <taxon>Pseudomonadati</taxon>
        <taxon>Bacteroidota</taxon>
        <taxon>Chitinophagia</taxon>
        <taxon>Chitinophagales</taxon>
        <taxon>Chitinophagaceae</taxon>
        <taxon>Chitinophaga</taxon>
    </lineage>
</organism>
<dbReference type="SUPFAM" id="SSF48452">
    <property type="entry name" value="TPR-like"/>
    <property type="match status" value="1"/>
</dbReference>
<comment type="caution">
    <text evidence="1">The sequence shown here is derived from an EMBL/GenBank/DDBJ whole genome shotgun (WGS) entry which is preliminary data.</text>
</comment>
<gene>
    <name evidence="1" type="ORF">FEF09_14045</name>
</gene>
<evidence type="ECO:0000313" key="1">
    <source>
        <dbReference type="EMBL" id="TWV99923.1"/>
    </source>
</evidence>
<sequence length="50" mass="5709">MSGYTTSGRDSTIRGEAYAIRAFMHFDLLRLYGPVYDGFYSTERTICDTC</sequence>
<dbReference type="InterPro" id="IPR011990">
    <property type="entry name" value="TPR-like_helical_dom_sf"/>
</dbReference>
<dbReference type="AlphaFoldDB" id="A0A5C6LTB2"/>
<dbReference type="Proteomes" id="UP000318815">
    <property type="component" value="Unassembled WGS sequence"/>
</dbReference>
<evidence type="ECO:0000313" key="2">
    <source>
        <dbReference type="Proteomes" id="UP000318815"/>
    </source>
</evidence>
<dbReference type="EMBL" id="VOHS01000012">
    <property type="protein sequence ID" value="TWV99923.1"/>
    <property type="molecule type" value="Genomic_DNA"/>
</dbReference>
<proteinExistence type="predicted"/>
<reference evidence="1 2" key="1">
    <citation type="submission" date="2019-08" db="EMBL/GenBank/DDBJ databases">
        <title>Whole genome sequencing of chitin degrading bacteria Chitinophaga pinensis YS16.</title>
        <authorList>
            <person name="Singh R.P."/>
            <person name="Manchanda G."/>
            <person name="Maurya I.K."/>
            <person name="Joshi N.K."/>
            <person name="Srivastava A.K."/>
        </authorList>
    </citation>
    <scope>NUCLEOTIDE SEQUENCE [LARGE SCALE GENOMIC DNA]</scope>
    <source>
        <strain evidence="1 2">YS-16</strain>
    </source>
</reference>
<keyword evidence="2" id="KW-1185">Reference proteome</keyword>
<accession>A0A5C6LTB2</accession>
<protein>
    <submittedName>
        <fullName evidence="1">RagB/SusD family nutrient uptake outer membrane protein</fullName>
    </submittedName>
</protein>